<feature type="region of interest" description="Disordered" evidence="4">
    <location>
        <begin position="361"/>
        <end position="381"/>
    </location>
</feature>
<name>A0AAF0J2X0_9BASI</name>
<proteinExistence type="predicted"/>
<evidence type="ECO:0000256" key="4">
    <source>
        <dbReference type="SAM" id="MobiDB-lite"/>
    </source>
</evidence>
<dbReference type="GO" id="GO:0005524">
    <property type="term" value="F:ATP binding"/>
    <property type="evidence" value="ECO:0007669"/>
    <property type="project" value="UniProtKB-UniRule"/>
</dbReference>
<dbReference type="Gene3D" id="1.10.510.10">
    <property type="entry name" value="Transferase(Phosphotransferase) domain 1"/>
    <property type="match status" value="1"/>
</dbReference>
<dbReference type="InterPro" id="IPR000719">
    <property type="entry name" value="Prot_kinase_dom"/>
</dbReference>
<evidence type="ECO:0000256" key="3">
    <source>
        <dbReference type="PROSITE-ProRule" id="PRU10141"/>
    </source>
</evidence>
<dbReference type="SMART" id="SM00220">
    <property type="entry name" value="S_TKc"/>
    <property type="match status" value="1"/>
</dbReference>
<dbReference type="InterPro" id="IPR011009">
    <property type="entry name" value="Kinase-like_dom_sf"/>
</dbReference>
<reference evidence="6" key="1">
    <citation type="submission" date="2023-03" db="EMBL/GenBank/DDBJ databases">
        <title>Mating type loci evolution in Malassezia.</title>
        <authorList>
            <person name="Coelho M.A."/>
        </authorList>
    </citation>
    <scope>NUCLEOTIDE SEQUENCE</scope>
    <source>
        <strain evidence="6">CBS 9557</strain>
    </source>
</reference>
<protein>
    <submittedName>
        <fullName evidence="6">Calcium/calmodulin-dependent protein kinase</fullName>
        <ecNumber evidence="6">2.7.11.17</ecNumber>
    </submittedName>
</protein>
<dbReference type="AlphaFoldDB" id="A0AAF0J2X0"/>
<organism evidence="6 7">
    <name type="scientific">Malassezia nana</name>
    <dbReference type="NCBI Taxonomy" id="180528"/>
    <lineage>
        <taxon>Eukaryota</taxon>
        <taxon>Fungi</taxon>
        <taxon>Dikarya</taxon>
        <taxon>Basidiomycota</taxon>
        <taxon>Ustilaginomycotina</taxon>
        <taxon>Malasseziomycetes</taxon>
        <taxon>Malasseziales</taxon>
        <taxon>Malasseziaceae</taxon>
        <taxon>Malassezia</taxon>
    </lineage>
</organism>
<evidence type="ECO:0000313" key="7">
    <source>
        <dbReference type="Proteomes" id="UP001213623"/>
    </source>
</evidence>
<keyword evidence="1 3" id="KW-0547">Nucleotide-binding</keyword>
<dbReference type="SUPFAM" id="SSF56112">
    <property type="entry name" value="Protein kinase-like (PK-like)"/>
    <property type="match status" value="1"/>
</dbReference>
<dbReference type="EC" id="2.7.11.17" evidence="6"/>
<evidence type="ECO:0000256" key="1">
    <source>
        <dbReference type="ARBA" id="ARBA00022741"/>
    </source>
</evidence>
<dbReference type="CDD" id="cd05117">
    <property type="entry name" value="STKc_CAMK"/>
    <property type="match status" value="1"/>
</dbReference>
<evidence type="ECO:0000259" key="5">
    <source>
        <dbReference type="PROSITE" id="PS50011"/>
    </source>
</evidence>
<evidence type="ECO:0000313" key="6">
    <source>
        <dbReference type="EMBL" id="WFD27546.1"/>
    </source>
</evidence>
<dbReference type="Pfam" id="PF00069">
    <property type="entry name" value="Pkinase"/>
    <property type="match status" value="1"/>
</dbReference>
<dbReference type="PANTHER" id="PTHR24347">
    <property type="entry name" value="SERINE/THREONINE-PROTEIN KINASE"/>
    <property type="match status" value="1"/>
</dbReference>
<dbReference type="Proteomes" id="UP001213623">
    <property type="component" value="Chromosome 4"/>
</dbReference>
<dbReference type="InterPro" id="IPR017441">
    <property type="entry name" value="Protein_kinase_ATP_BS"/>
</dbReference>
<dbReference type="EMBL" id="CP119895">
    <property type="protein sequence ID" value="WFD27546.1"/>
    <property type="molecule type" value="Genomic_DNA"/>
</dbReference>
<sequence length="397" mass="44934">MSTLVPPTQPESYAKKKNYTFEKTLGKGTFGVVRSATHRRPDGTKEPVAVKIISKHLLKGHEETVMREIEMVQSLDHPHIVKLIEWFESKDKVRVHRLHEFYLVFEAASGGELFDRLARGRFTERVACRTIHVVLEAINYMHHHNTVHRDIKPENILYRSEAEDANIVLVDFGIATHLRHQNDTNLHDMCGSIGYAAPEVVAKKHYGKQVDMWGLGVVTFCMLCGYAPFSSADPALFRRQVECAEIKFDQKYWATVSDEGIDFVKRCLTRDPDARITSDEALQHPWFRLLDDTQQDDAHDIGAGIRENYRSRWKSAVATVRATQRFQTVGEVVKANAERAAHGEPPSPLFSDDEDEYFAAATSQATPQDRPTNQNSADTPTSWAGLMARLHSLVHGS</sequence>
<dbReference type="FunFam" id="1.10.510.10:FF:000571">
    <property type="entry name" value="Maternal embryonic leucine zipper kinase"/>
    <property type="match status" value="1"/>
</dbReference>
<keyword evidence="6" id="KW-0808">Transferase</keyword>
<accession>A0AAF0J2X0</accession>
<keyword evidence="6" id="KW-0418">Kinase</keyword>
<keyword evidence="7" id="KW-1185">Reference proteome</keyword>
<keyword evidence="2 3" id="KW-0067">ATP-binding</keyword>
<dbReference type="PROSITE" id="PS50011">
    <property type="entry name" value="PROTEIN_KINASE_DOM"/>
    <property type="match status" value="1"/>
</dbReference>
<gene>
    <name evidence="6" type="ORF">MNAN1_002544</name>
</gene>
<evidence type="ECO:0000256" key="2">
    <source>
        <dbReference type="ARBA" id="ARBA00022840"/>
    </source>
</evidence>
<dbReference type="GO" id="GO:0004683">
    <property type="term" value="F:calcium/calmodulin-dependent protein kinase activity"/>
    <property type="evidence" value="ECO:0007669"/>
    <property type="project" value="UniProtKB-EC"/>
</dbReference>
<feature type="binding site" evidence="3">
    <location>
        <position position="51"/>
    </location>
    <ligand>
        <name>ATP</name>
        <dbReference type="ChEBI" id="CHEBI:30616"/>
    </ligand>
</feature>
<dbReference type="PROSITE" id="PS00107">
    <property type="entry name" value="PROTEIN_KINASE_ATP"/>
    <property type="match status" value="1"/>
</dbReference>
<feature type="domain" description="Protein kinase" evidence="5">
    <location>
        <begin position="19"/>
        <end position="287"/>
    </location>
</feature>